<dbReference type="Proteomes" id="UP000177691">
    <property type="component" value="Unassembled WGS sequence"/>
</dbReference>
<dbReference type="Pfam" id="PF00207">
    <property type="entry name" value="A2M"/>
    <property type="match status" value="1"/>
</dbReference>
<evidence type="ECO:0000313" key="7">
    <source>
        <dbReference type="EMBL" id="OGF14677.1"/>
    </source>
</evidence>
<dbReference type="InterPro" id="IPR032812">
    <property type="entry name" value="SbsA_Ig"/>
</dbReference>
<dbReference type="SUPFAM" id="SSF51294">
    <property type="entry name" value="Hedgehog/intein (Hint) domain"/>
    <property type="match status" value="1"/>
</dbReference>
<dbReference type="Pfam" id="PF07703">
    <property type="entry name" value="A2M_BRD"/>
    <property type="match status" value="1"/>
</dbReference>
<dbReference type="SMART" id="SM01359">
    <property type="entry name" value="A2M_N_2"/>
    <property type="match status" value="1"/>
</dbReference>
<feature type="compositionally biased region" description="Polar residues" evidence="2">
    <location>
        <begin position="18"/>
        <end position="35"/>
    </location>
</feature>
<keyword evidence="3" id="KW-0472">Membrane</keyword>
<dbReference type="PROSITE" id="PS50817">
    <property type="entry name" value="INTEIN_N_TER"/>
    <property type="match status" value="1"/>
</dbReference>
<dbReference type="InterPro" id="IPR030934">
    <property type="entry name" value="Intein_C"/>
</dbReference>
<dbReference type="Pfam" id="PF07591">
    <property type="entry name" value="PT-HINT"/>
    <property type="match status" value="1"/>
</dbReference>
<accession>A0A1F5RJL5</accession>
<keyword evidence="1" id="KW-0732">Signal</keyword>
<dbReference type="SMART" id="SM01360">
    <property type="entry name" value="A2M"/>
    <property type="match status" value="1"/>
</dbReference>
<name>A0A1F5RJL5_9BACT</name>
<evidence type="ECO:0000313" key="8">
    <source>
        <dbReference type="Proteomes" id="UP000177691"/>
    </source>
</evidence>
<evidence type="ECO:0000256" key="2">
    <source>
        <dbReference type="SAM" id="MobiDB-lite"/>
    </source>
</evidence>
<dbReference type="InterPro" id="IPR051802">
    <property type="entry name" value="YfhM-like"/>
</dbReference>
<keyword evidence="3" id="KW-0812">Transmembrane</keyword>
<dbReference type="InterPro" id="IPR003587">
    <property type="entry name" value="Hint_dom_N"/>
</dbReference>
<dbReference type="PANTHER" id="PTHR40094">
    <property type="entry name" value="ALPHA-2-MACROGLOBULIN HOMOLOG"/>
    <property type="match status" value="1"/>
</dbReference>
<comment type="caution">
    <text evidence="7">The sequence shown here is derived from an EMBL/GenBank/DDBJ whole genome shotgun (WGS) entry which is preliminary data.</text>
</comment>
<dbReference type="SMART" id="SM00306">
    <property type="entry name" value="HintN"/>
    <property type="match status" value="1"/>
</dbReference>
<dbReference type="PROSITE" id="PS50818">
    <property type="entry name" value="INTEIN_C_TER"/>
    <property type="match status" value="1"/>
</dbReference>
<reference evidence="7 8" key="1">
    <citation type="journal article" date="2016" name="Nat. Commun.">
        <title>Thousands of microbial genomes shed light on interconnected biogeochemical processes in an aquifer system.</title>
        <authorList>
            <person name="Anantharaman K."/>
            <person name="Brown C.T."/>
            <person name="Hug L.A."/>
            <person name="Sharon I."/>
            <person name="Castelle C.J."/>
            <person name="Probst A.J."/>
            <person name="Thomas B.C."/>
            <person name="Singh A."/>
            <person name="Wilkins M.J."/>
            <person name="Karaoz U."/>
            <person name="Brodie E.L."/>
            <person name="Williams K.H."/>
            <person name="Hubbard S.S."/>
            <person name="Banfield J.F."/>
        </authorList>
    </citation>
    <scope>NUCLEOTIDE SEQUENCE [LARGE SCALE GENOMIC DNA]</scope>
</reference>
<gene>
    <name evidence="7" type="ORF">A3D54_03340</name>
</gene>
<dbReference type="Gene3D" id="2.20.130.20">
    <property type="match status" value="1"/>
</dbReference>
<keyword evidence="3" id="KW-1133">Transmembrane helix</keyword>
<feature type="domain" description="Alpha-2-macroglobulin bait region" evidence="5">
    <location>
        <begin position="888"/>
        <end position="1037"/>
    </location>
</feature>
<dbReference type="InterPro" id="IPR001599">
    <property type="entry name" value="Macroglobln_a2"/>
</dbReference>
<evidence type="ECO:0000256" key="1">
    <source>
        <dbReference type="ARBA" id="ARBA00022729"/>
    </source>
</evidence>
<dbReference type="CDD" id="cd00081">
    <property type="entry name" value="Hint"/>
    <property type="match status" value="1"/>
</dbReference>
<sequence length="1845" mass="209134">MENMNDSNLKNNQKESELSPNDLDSSMSSQKSEQTNKNFSITKKKVWLGTGVVLLLATVSAVLVFFYFKTGRTDPAGGDVSEEKNLFSGFSQLIIKTANADDNFTLTPLKIDGLGVSADTVYVIKSKEPLETDLIKKNLRVTPDFPYDLKKISETEWHLEPRQALAPNTLVRISLAAAFIDKNNQTNERDYSWAYQVKDDFKVLRSIPRDAGTNVPINTGVEITFSHDNYYDYEKYFSINPKVEGKFEQHGRTLVFAPQTALNAGALYTVTIKRGLPLTNSGDALATDYIFTFETQTDSATERDAWHGIYDRLIETNSKYPPLLQVSSYAAPDKLEVEVFRFNDWQEYLKSIRERDNLPWWSYSKDDFLMNAAELEKINAFTAPVKTNDRIKYIEFPGSLAKGFYLAEIKNREDKAQVWIQVSDLSAYYNVTKTDTIIWVNDNINKSPADGVKLELLDGGLAALTGAQGIALFKTPEAILKNAANEEETKRQYFKITKDDDALILPASQVSRGSWWESPAEANNYWLYLYTDRPRYQTTDTIKYWGLIKDRAHQPLNEKVTLTLYKEGYVDYYYRPVAIMSQKLKLSDLDIFSGEMAIQNLRPDYYTLELKVGEAVVKRSYLTIKPYAKPAFQLSLTPDRHAAFAGDTINLKVKAGFFEGTPAPALPLMLKMPEGNYKFTTDENGEANLTYNKKYYECGNAYGCWPSFVYLSIVPENSELAEISADTYIRFYGPKVYLETKTIYPVKGEGQVEMTAKFIDLAKLEADDWWSRGLGDSPADGVKIDGDLIKTTYIKRETSARYDFINKTTYKTYSYEKREEKIKSFSGATDQNGRYAFKQRLEPETSYRLEYKFFDGQGHFEKKVEYLYYYDGISLNRYGDFNYEYYNLNLNDPLTQAVKTYSVNEAVKAVFQKNERPLPDGNDRYLYLQLQNGLQEYQVTGRHEYEFPFEASDVPNVNLIGVYFDGLSYHSTAASYWSQSAKFKIKNRELKIKVKRDKDKYSPGENVKLDIQVTDNNDAALPAEINLNLVDEAYYAVAEDTASPLESIYTNVGPGALIAFSTHENLSNQEGGGAEKGGCFAAGTNILLANGKNKPIEKMAVGDMILTYSDAASKQLTAGQVEEVIEHWVGEYMVINGKTKITPEHQVFSNNHFVDAGRLKIGDWLWSANNEKIVVREIEIKRELIKVYNLRIDPQHTYFADGVWVHNQEKGGGPREYFTDAALFQSVRTNGAGQATAEFKLPDNITSWRVTAQGITDDLWAGVNVTKIPVSLPVFAEVTVGSEYLTADKPLARLRAYGTALTATDKVDFRIAAPSLGSAQSPTLSARAFTPIFYDLPAFILGEHQITYELKSAKGNDAVKLPLRVISSRLEKQTAKSGVLTTDTKVEAINNLPMAVVLSDMGRNELYDPLMGLSWSWGDRLDQKYARKISRQVLKQYYQEDILEPPFNAFDYQISSGGLTLLPYSGEDLELSARAAALNINDFDKVSLAQYFFNHLESKTANREEISLALFGLAELDEPVLPRIDAWLKRDDLSAKEKLYLAQALADLGAKEWSRMIFYQILKQYGEEKSPQIAVRVSKNYDEIFQATAIAAVLASSLNAPEAQGLFAYWQKNQKLYGQHKNSENLFNLETLNYIKHALPNLKPSPAKVIYELAGETKEVNITGSKLYSFQLAPEHAATIKFKSIAGQVGISVRYLEPLDLNKSERDDDIGIRREYYVNGKPAANFKESDAIEVRLYPDFKSEALSGDYQITDVLPSGLSPVTKLYYRDRQYDCHLWYPYNTDEQMVKYRVNRDWRNNYCGGDYIKYYARVKNRGVYLVEPAVIQSFVNPDFINYSDAQNITVTE</sequence>
<feature type="region of interest" description="Disordered" evidence="2">
    <location>
        <begin position="1"/>
        <end position="35"/>
    </location>
</feature>
<feature type="domain" description="Alpha-2-macroglobulin" evidence="6">
    <location>
        <begin position="1221"/>
        <end position="1311"/>
    </location>
</feature>
<dbReference type="PANTHER" id="PTHR40094:SF1">
    <property type="entry name" value="UBIQUITIN DOMAIN-CONTAINING PROTEIN"/>
    <property type="match status" value="1"/>
</dbReference>
<proteinExistence type="predicted"/>
<feature type="transmembrane region" description="Helical" evidence="3">
    <location>
        <begin position="46"/>
        <end position="68"/>
    </location>
</feature>
<dbReference type="InterPro" id="IPR011625">
    <property type="entry name" value="A2M_N_BRD"/>
</dbReference>
<dbReference type="InterPro" id="IPR036844">
    <property type="entry name" value="Hint_dom_sf"/>
</dbReference>
<dbReference type="GO" id="GO:0016539">
    <property type="term" value="P:intein-mediated protein splicing"/>
    <property type="evidence" value="ECO:0007669"/>
    <property type="project" value="InterPro"/>
</dbReference>
<dbReference type="EMBL" id="MFFU01000061">
    <property type="protein sequence ID" value="OGF14677.1"/>
    <property type="molecule type" value="Genomic_DNA"/>
</dbReference>
<organism evidence="7 8">
    <name type="scientific">Candidatus Falkowbacteria bacterium RIFCSPHIGHO2_02_FULL_45_15</name>
    <dbReference type="NCBI Taxonomy" id="1797987"/>
    <lineage>
        <taxon>Bacteria</taxon>
        <taxon>Candidatus Falkowiibacteriota</taxon>
    </lineage>
</organism>
<evidence type="ECO:0000259" key="6">
    <source>
        <dbReference type="SMART" id="SM01360"/>
    </source>
</evidence>
<dbReference type="GO" id="GO:0004866">
    <property type="term" value="F:endopeptidase inhibitor activity"/>
    <property type="evidence" value="ECO:0007669"/>
    <property type="project" value="InterPro"/>
</dbReference>
<dbReference type="Pfam" id="PF13205">
    <property type="entry name" value="Big_5"/>
    <property type="match status" value="1"/>
</dbReference>
<evidence type="ECO:0000259" key="5">
    <source>
        <dbReference type="SMART" id="SM01359"/>
    </source>
</evidence>
<feature type="domain" description="Hint" evidence="4">
    <location>
        <begin position="1077"/>
        <end position="1169"/>
    </location>
</feature>
<dbReference type="InterPro" id="IPR006141">
    <property type="entry name" value="Intein_N"/>
</dbReference>
<evidence type="ECO:0000259" key="4">
    <source>
        <dbReference type="SMART" id="SM00306"/>
    </source>
</evidence>
<dbReference type="Gene3D" id="2.170.16.10">
    <property type="entry name" value="Hedgehog/Intein (Hint) domain"/>
    <property type="match status" value="1"/>
</dbReference>
<evidence type="ECO:0000256" key="3">
    <source>
        <dbReference type="SAM" id="Phobius"/>
    </source>
</evidence>
<protein>
    <submittedName>
        <fullName evidence="7">Uncharacterized protein</fullName>
    </submittedName>
</protein>
<feature type="compositionally biased region" description="Polar residues" evidence="2">
    <location>
        <begin position="1"/>
        <end position="11"/>
    </location>
</feature>
<dbReference type="Gene3D" id="2.60.40.3710">
    <property type="match status" value="1"/>
</dbReference>